<evidence type="ECO:0000256" key="1">
    <source>
        <dbReference type="SAM" id="MobiDB-lite"/>
    </source>
</evidence>
<gene>
    <name evidence="2" type="ORF">KGAOHLBL_00004</name>
</gene>
<sequence length="179" mass="18758">MISARYAGTATSIVSSDPDPNPATDSGTAPKRIFRRCLAISSLLRSKPSRATASVREMVRIAGLRSGVVYPPLPSGVHTCTDSILPPRSASAVTTMFNAANTALPVPVTSMNRFFVSSSTRVNVPLMIGGKDSTFSFESMISGYLSNLSARCANLTPFGCFLSISVIDIGVSKSSGTNS</sequence>
<dbReference type="EMBL" id="MT631332">
    <property type="protein sequence ID" value="QNO48360.1"/>
    <property type="molecule type" value="Genomic_DNA"/>
</dbReference>
<accession>A0A7G9YK26</accession>
<evidence type="ECO:0000313" key="2">
    <source>
        <dbReference type="EMBL" id="QNO48360.1"/>
    </source>
</evidence>
<dbReference type="AlphaFoldDB" id="A0A7G9YK26"/>
<name>A0A7G9YK26_9EURY</name>
<organism evidence="2">
    <name type="scientific">Candidatus Methanogaster sp. ANME-2c ERB4</name>
    <dbReference type="NCBI Taxonomy" id="2759911"/>
    <lineage>
        <taxon>Archaea</taxon>
        <taxon>Methanobacteriati</taxon>
        <taxon>Methanobacteriota</taxon>
        <taxon>Stenosarchaea group</taxon>
        <taxon>Methanomicrobia</taxon>
        <taxon>Methanosarcinales</taxon>
        <taxon>ANME-2 cluster</taxon>
        <taxon>Candidatus Methanogasteraceae</taxon>
        <taxon>Candidatus Methanogaster</taxon>
    </lineage>
</organism>
<proteinExistence type="predicted"/>
<reference evidence="2" key="1">
    <citation type="submission" date="2020-06" db="EMBL/GenBank/DDBJ databases">
        <title>Unique genomic features of the anaerobic methanotrophic archaea.</title>
        <authorList>
            <person name="Chadwick G.L."/>
            <person name="Skennerton C.T."/>
            <person name="Laso-Perez R."/>
            <person name="Leu A.O."/>
            <person name="Speth D.R."/>
            <person name="Yu H."/>
            <person name="Morgan-Lang C."/>
            <person name="Hatzenpichler R."/>
            <person name="Goudeau D."/>
            <person name="Malmstrom R."/>
            <person name="Brazelton W.J."/>
            <person name="Woyke T."/>
            <person name="Hallam S.J."/>
            <person name="Tyson G.W."/>
            <person name="Wegener G."/>
            <person name="Boetius A."/>
            <person name="Orphan V."/>
        </authorList>
    </citation>
    <scope>NUCLEOTIDE SEQUENCE</scope>
</reference>
<feature type="region of interest" description="Disordered" evidence="1">
    <location>
        <begin position="1"/>
        <end position="29"/>
    </location>
</feature>
<protein>
    <submittedName>
        <fullName evidence="2">Uncharacterized protein</fullName>
    </submittedName>
</protein>